<dbReference type="AlphaFoldDB" id="G3TY88"/>
<dbReference type="Proteomes" id="UP000007646">
    <property type="component" value="Unassembled WGS sequence"/>
</dbReference>
<evidence type="ECO:0000313" key="10">
    <source>
        <dbReference type="Ensembl" id="ENSLAFP00000020546.1"/>
    </source>
</evidence>
<feature type="domain" description="Transforming acidic coiled-coil-containing protein C-terminal" evidence="9">
    <location>
        <begin position="160"/>
        <end position="365"/>
    </location>
</feature>
<dbReference type="GO" id="GO:0007052">
    <property type="term" value="P:mitotic spindle organization"/>
    <property type="evidence" value="ECO:0007669"/>
    <property type="project" value="InterPro"/>
</dbReference>
<evidence type="ECO:0000256" key="2">
    <source>
        <dbReference type="ARBA" id="ARBA00009423"/>
    </source>
</evidence>
<dbReference type="GeneTree" id="ENSGT00940000156991"/>
<feature type="compositionally biased region" description="Basic and acidic residues" evidence="8">
    <location>
        <begin position="89"/>
        <end position="99"/>
    </location>
</feature>
<comment type="similarity">
    <text evidence="2">Belongs to the TACC family.</text>
</comment>
<protein>
    <submittedName>
        <fullName evidence="10">Transforming acidic coiled-coil containing protein 1</fullName>
    </submittedName>
</protein>
<dbReference type="InterPro" id="IPR007707">
    <property type="entry name" value="TACC_C"/>
</dbReference>
<dbReference type="PANTHER" id="PTHR13924:SF12">
    <property type="entry name" value="TRANSFORMING ACIDIC COILED-COIL-CONTAINING PROTEIN 1"/>
    <property type="match status" value="1"/>
</dbReference>
<keyword evidence="5 7" id="KW-0175">Coiled coil</keyword>
<keyword evidence="11" id="KW-1185">Reference proteome</keyword>
<reference evidence="10" key="2">
    <citation type="submission" date="2025-08" db="UniProtKB">
        <authorList>
            <consortium name="Ensembl"/>
        </authorList>
    </citation>
    <scope>IDENTIFICATION</scope>
    <source>
        <strain evidence="10">Isolate ISIS603380</strain>
    </source>
</reference>
<proteinExistence type="inferred from homology"/>
<dbReference type="GO" id="GO:0005737">
    <property type="term" value="C:cytoplasm"/>
    <property type="evidence" value="ECO:0007669"/>
    <property type="project" value="TreeGrafter"/>
</dbReference>
<evidence type="ECO:0000256" key="7">
    <source>
        <dbReference type="SAM" id="Coils"/>
    </source>
</evidence>
<evidence type="ECO:0000256" key="8">
    <source>
        <dbReference type="SAM" id="MobiDB-lite"/>
    </source>
</evidence>
<evidence type="ECO:0000256" key="3">
    <source>
        <dbReference type="ARBA" id="ARBA00022490"/>
    </source>
</evidence>
<feature type="compositionally biased region" description="Acidic residues" evidence="8">
    <location>
        <begin position="28"/>
        <end position="45"/>
    </location>
</feature>
<accession>G3TY88</accession>
<sequence>MAFSPWQILSPVQWAKWTWSAVRGGGAGEDEAGGPERDPEEEDSQAETKSLSFRSGCKVKKYETQSLAFDACSQDEEAVISQISNISNRDGHATDEEKLASTSSGQKPAGPEVKGLEKESCQKMEKDESAVPGLVESSAEKAPVSVACGGESPLDGICLSESDKTAVLTLIREEIITKEIEANEWKKKYEETRQEVLEMRKIVAEYEKTIAQMIEDEQRTNMTSQKSFQQLTMEKEQALADLNSVERSLSDLFRRYENLKGVLEGFKKNEEALKKCAQDYLARVKQEEQRYQALKIHAEEKLDKQTTINRANEEIAQVRTKAKAESAALHAGLRKEQMKVESLERALQQKNQEIEELTKICDELIAKLGKTD</sequence>
<dbReference type="InterPro" id="IPR039915">
    <property type="entry name" value="TACC"/>
</dbReference>
<feature type="coiled-coil region" evidence="7">
    <location>
        <begin position="277"/>
        <end position="367"/>
    </location>
</feature>
<feature type="region of interest" description="Disordered" evidence="8">
    <location>
        <begin position="21"/>
        <end position="50"/>
    </location>
</feature>
<comment type="subcellular location">
    <subcellularLocation>
        <location evidence="1">Cytoplasm</location>
        <location evidence="1">Cytoskeleton</location>
    </subcellularLocation>
</comment>
<dbReference type="GO" id="GO:0021987">
    <property type="term" value="P:cerebral cortex development"/>
    <property type="evidence" value="ECO:0007669"/>
    <property type="project" value="TreeGrafter"/>
</dbReference>
<keyword evidence="6" id="KW-0206">Cytoskeleton</keyword>
<keyword evidence="3" id="KW-0963">Cytoplasm</keyword>
<evidence type="ECO:0000256" key="1">
    <source>
        <dbReference type="ARBA" id="ARBA00004245"/>
    </source>
</evidence>
<evidence type="ECO:0000256" key="4">
    <source>
        <dbReference type="ARBA" id="ARBA00022553"/>
    </source>
</evidence>
<reference evidence="10 11" key="1">
    <citation type="submission" date="2009-06" db="EMBL/GenBank/DDBJ databases">
        <title>The Genome Sequence of Loxodonta africana (African elephant).</title>
        <authorList>
            <person name="Di Palma F."/>
            <person name="Heiman D."/>
            <person name="Young S."/>
            <person name="Johnson J."/>
            <person name="Lander E.S."/>
            <person name="Lindblad-Toh K."/>
        </authorList>
    </citation>
    <scope>NUCLEOTIDE SEQUENCE [LARGE SCALE GENOMIC DNA]</scope>
    <source>
        <strain evidence="10 11">Isolate ISIS603380</strain>
    </source>
</reference>
<evidence type="ECO:0000259" key="9">
    <source>
        <dbReference type="Pfam" id="PF05010"/>
    </source>
</evidence>
<evidence type="ECO:0000256" key="5">
    <source>
        <dbReference type="ARBA" id="ARBA00023054"/>
    </source>
</evidence>
<evidence type="ECO:0000256" key="6">
    <source>
        <dbReference type="ARBA" id="ARBA00023212"/>
    </source>
</evidence>
<reference evidence="10" key="3">
    <citation type="submission" date="2025-09" db="UniProtKB">
        <authorList>
            <consortium name="Ensembl"/>
        </authorList>
    </citation>
    <scope>IDENTIFICATION</scope>
    <source>
        <strain evidence="10">Isolate ISIS603380</strain>
    </source>
</reference>
<gene>
    <name evidence="10" type="primary">TACC1</name>
</gene>
<dbReference type="Ensembl" id="ENSLAFT00000031324.1">
    <property type="protein sequence ID" value="ENSLAFP00000020546.1"/>
    <property type="gene ID" value="ENSLAFG00000008457.3"/>
</dbReference>
<dbReference type="PANTHER" id="PTHR13924">
    <property type="entry name" value="TRANSFORMING ACIDIC COILED-COIL CONTAINING PROTEIN 1/2"/>
    <property type="match status" value="1"/>
</dbReference>
<dbReference type="Gene3D" id="1.20.5.1700">
    <property type="match status" value="1"/>
</dbReference>
<keyword evidence="4" id="KW-0597">Phosphoprotein</keyword>
<evidence type="ECO:0000313" key="11">
    <source>
        <dbReference type="Proteomes" id="UP000007646"/>
    </source>
</evidence>
<feature type="coiled-coil region" evidence="7">
    <location>
        <begin position="175"/>
        <end position="248"/>
    </location>
</feature>
<organism evidence="10 11">
    <name type="scientific">Loxodonta africana</name>
    <name type="common">African elephant</name>
    <dbReference type="NCBI Taxonomy" id="9785"/>
    <lineage>
        <taxon>Eukaryota</taxon>
        <taxon>Metazoa</taxon>
        <taxon>Chordata</taxon>
        <taxon>Craniata</taxon>
        <taxon>Vertebrata</taxon>
        <taxon>Euteleostomi</taxon>
        <taxon>Mammalia</taxon>
        <taxon>Eutheria</taxon>
        <taxon>Afrotheria</taxon>
        <taxon>Proboscidea</taxon>
        <taxon>Elephantidae</taxon>
        <taxon>Loxodonta</taxon>
    </lineage>
</organism>
<dbReference type="Pfam" id="PF05010">
    <property type="entry name" value="TACC_C"/>
    <property type="match status" value="1"/>
</dbReference>
<dbReference type="GO" id="GO:0005856">
    <property type="term" value="C:cytoskeleton"/>
    <property type="evidence" value="ECO:0007669"/>
    <property type="project" value="UniProtKB-SubCell"/>
</dbReference>
<dbReference type="FunFam" id="1.20.5.1700:FF:000001">
    <property type="entry name" value="Transforming acidic coiled-coil-containing protein 1 isoform 2"/>
    <property type="match status" value="1"/>
</dbReference>
<dbReference type="HOGENOM" id="CLU_005375_2_1_1"/>
<feature type="region of interest" description="Disordered" evidence="8">
    <location>
        <begin position="83"/>
        <end position="137"/>
    </location>
</feature>
<dbReference type="GO" id="GO:0007097">
    <property type="term" value="P:nuclear migration"/>
    <property type="evidence" value="ECO:0007669"/>
    <property type="project" value="TreeGrafter"/>
</dbReference>
<name>G3TY88_LOXAF</name>
<feature type="compositionally biased region" description="Basic and acidic residues" evidence="8">
    <location>
        <begin position="114"/>
        <end position="129"/>
    </location>
</feature>